<dbReference type="PROSITE" id="PS01353">
    <property type="entry name" value="HEMATOPO_REC_L_F2"/>
    <property type="match status" value="1"/>
</dbReference>
<dbReference type="Gene3D" id="2.60.40.10">
    <property type="entry name" value="Immunoglobulins"/>
    <property type="match status" value="6"/>
</dbReference>
<evidence type="ECO:0000256" key="4">
    <source>
        <dbReference type="ARBA" id="ARBA00019169"/>
    </source>
</evidence>
<protein>
    <recommendedName>
        <fullName evidence="4">Leptin receptor</fullName>
    </recommendedName>
    <alternativeName>
        <fullName evidence="13">OB receptor</fullName>
    </alternativeName>
</protein>
<keyword evidence="6 17" id="KW-0732">Signal</keyword>
<dbReference type="PROSITE" id="PS01355">
    <property type="entry name" value="HEMATOPO_REC_S_F1"/>
    <property type="match status" value="1"/>
</dbReference>
<organism evidence="19 20">
    <name type="scientific">Scomber scombrus</name>
    <name type="common">Atlantic mackerel</name>
    <name type="synonym">Scomber vernalis</name>
    <dbReference type="NCBI Taxonomy" id="13677"/>
    <lineage>
        <taxon>Eukaryota</taxon>
        <taxon>Metazoa</taxon>
        <taxon>Chordata</taxon>
        <taxon>Craniata</taxon>
        <taxon>Vertebrata</taxon>
        <taxon>Euteleostomi</taxon>
        <taxon>Actinopterygii</taxon>
        <taxon>Neopterygii</taxon>
        <taxon>Teleostei</taxon>
        <taxon>Neoteleostei</taxon>
        <taxon>Acanthomorphata</taxon>
        <taxon>Pelagiaria</taxon>
        <taxon>Scombriformes</taxon>
        <taxon>Scombridae</taxon>
        <taxon>Scomber</taxon>
    </lineage>
</organism>
<dbReference type="CDD" id="cd00063">
    <property type="entry name" value="FN3"/>
    <property type="match status" value="1"/>
</dbReference>
<comment type="caution">
    <text evidence="19">The sequence shown here is derived from an EMBL/GenBank/DDBJ whole genome shotgun (WGS) entry which is preliminary data.</text>
</comment>
<dbReference type="InterPro" id="IPR003529">
    <property type="entry name" value="Hematopoietin_rcpt_Gp130_CS"/>
</dbReference>
<dbReference type="InterPro" id="IPR003531">
    <property type="entry name" value="Hempt_rcpt_S_F1_CS"/>
</dbReference>
<keyword evidence="8 16" id="KW-1133">Transmembrane helix</keyword>
<dbReference type="Pfam" id="PF25552">
    <property type="entry name" value="LIFR_D4"/>
    <property type="match status" value="1"/>
</dbReference>
<evidence type="ECO:0000256" key="16">
    <source>
        <dbReference type="SAM" id="Phobius"/>
    </source>
</evidence>
<evidence type="ECO:0000256" key="3">
    <source>
        <dbReference type="ARBA" id="ARBA00008921"/>
    </source>
</evidence>
<evidence type="ECO:0000256" key="13">
    <source>
        <dbReference type="ARBA" id="ARBA00031601"/>
    </source>
</evidence>
<evidence type="ECO:0000256" key="17">
    <source>
        <dbReference type="SAM" id="SignalP"/>
    </source>
</evidence>
<keyword evidence="9 16" id="KW-0472">Membrane</keyword>
<keyword evidence="20" id="KW-1185">Reference proteome</keyword>
<evidence type="ECO:0000256" key="14">
    <source>
        <dbReference type="ARBA" id="ARBA00046724"/>
    </source>
</evidence>
<feature type="transmembrane region" description="Helical" evidence="16">
    <location>
        <begin position="693"/>
        <end position="717"/>
    </location>
</feature>
<comment type="subunit">
    <text evidence="14">Present as a mixture of monomers and dimers. The phosphorylated receptor binds a number of SH2 domain-containing proteins such as JAK2, STAT3, PTPN11, and SOCS3. Interaction with SOCS3 inhibits JAK/STAT signaling and MAPK cascade.</text>
</comment>
<keyword evidence="10" id="KW-1015">Disulfide bond</keyword>
<evidence type="ECO:0000313" key="19">
    <source>
        <dbReference type="EMBL" id="CAK6972518.1"/>
    </source>
</evidence>
<feature type="region of interest" description="Disordered" evidence="15">
    <location>
        <begin position="840"/>
        <end position="869"/>
    </location>
</feature>
<dbReference type="PANTHER" id="PTHR48423:SF1">
    <property type="entry name" value="INTERLEUKIN-27 RECEPTOR SUBUNIT ALPHA"/>
    <property type="match status" value="1"/>
</dbReference>
<accession>A0AAV1PL16</accession>
<comment type="subcellular location">
    <subcellularLocation>
        <location evidence="1">Basolateral cell membrane</location>
    </subcellularLocation>
    <subcellularLocation>
        <location evidence="2">Membrane</location>
        <topology evidence="2">Single-pass type I membrane protein</topology>
    </subcellularLocation>
</comment>
<feature type="chain" id="PRO_5044010341" description="Leptin receptor" evidence="17">
    <location>
        <begin position="18"/>
        <end position="891"/>
    </location>
</feature>
<dbReference type="InterPro" id="IPR013783">
    <property type="entry name" value="Ig-like_fold"/>
</dbReference>
<feature type="signal peptide" evidence="17">
    <location>
        <begin position="1"/>
        <end position="17"/>
    </location>
</feature>
<dbReference type="InterPro" id="IPR052672">
    <property type="entry name" value="Type1_Cytokine_Rcpt_Type2"/>
</dbReference>
<feature type="compositionally biased region" description="Polar residues" evidence="15">
    <location>
        <begin position="859"/>
        <end position="869"/>
    </location>
</feature>
<keyword evidence="11 19" id="KW-0675">Receptor</keyword>
<dbReference type="InterPro" id="IPR003961">
    <property type="entry name" value="FN3_dom"/>
</dbReference>
<evidence type="ECO:0000256" key="9">
    <source>
        <dbReference type="ARBA" id="ARBA00023136"/>
    </source>
</evidence>
<feature type="domain" description="Fibronectin type-III" evidence="18">
    <location>
        <begin position="409"/>
        <end position="504"/>
    </location>
</feature>
<dbReference type="GO" id="GO:0004896">
    <property type="term" value="F:cytokine receptor activity"/>
    <property type="evidence" value="ECO:0007669"/>
    <property type="project" value="InterPro"/>
</dbReference>
<evidence type="ECO:0000256" key="8">
    <source>
        <dbReference type="ARBA" id="ARBA00022989"/>
    </source>
</evidence>
<gene>
    <name evidence="19" type="ORF">FSCOSCO3_A019841</name>
</gene>
<dbReference type="AlphaFoldDB" id="A0AAV1PL16"/>
<sequence length="891" mass="100019">MITWMLLFSLFSESTQDGNVGHNGVLHCEPQNMTLTTPDQKILLTWGDDPECLGVHDVLMYELVVLIAKEQVHNDQVTVTPGQIGFNHSWNWTPDLPLKYASHSVRLRSRYKNYTSQWKQEQISTGTNIPKSIKVFPQDRLFKVGNRVTFYCVLPVGYSFDKMYLSRNLGTNMTNTMINNQTYALTVNLSKPSQKSCADVKCQARTNNSTDDHGACAYIGYIPGDNNLHCETRDLQSVECLWTVGNDTYLGTKGPTAYHLLGRKCADGSMGRCSQKVQVSVGERNWTLTARNPLGTVELTHRVDLTKRVHMFAPERVNASVVNSRNVSLEWGWKVQQYNNLNITCQVNVSNGEVNAISESFGIGLNFAVSDDLIPYWTYTAMVRCRTTQHSWKWSEWSSSITFSTMADVPDALDVWMHRMDNQTIITWKMLQANQSHGLIIDHEVTWAHTKTPERKNTTKVNLPKDSLALSLNTKEEYIIGVTARNRNGSSAPTTITIPTVNPANRVNTSRILGSDGGFNLSWSASPTASCGYIVDWCPVSGECRVEWLKVPPSETNANIFSKNFKDGVRYSLSIYACTQGAPVLLERKEGYVREKRIPKDLFKPLNWTQVGSDVEVSWNPISLREQTAFIKGYLLCLDNMDICIRTDDPEATSLTARNLQYTSYKFIVKAQTAFGECGDTTITATLNSQTDYLIEMVMIALVGVFGLLSVTAILCFRHWTCIKQEVYPPIPKPVLKDKWLTSLGKHSCRPLRVDLCNHSEVQIMAIPEPRSISAAPMNGCVGHVFTQTPKGYYNQPLKNSTTPPLILPTTTNWSGLPSSPFRSVFGNPSYELIMRSEDQQTNSGPDFHEGTPLERCSSGYQSQSLTNQLQEDPQTLFCDPTYILLPHSSK</sequence>
<evidence type="ECO:0000313" key="20">
    <source>
        <dbReference type="Proteomes" id="UP001314229"/>
    </source>
</evidence>
<dbReference type="PROSITE" id="PS50853">
    <property type="entry name" value="FN3"/>
    <property type="match status" value="2"/>
</dbReference>
<evidence type="ECO:0000256" key="12">
    <source>
        <dbReference type="ARBA" id="ARBA00023180"/>
    </source>
</evidence>
<evidence type="ECO:0000256" key="5">
    <source>
        <dbReference type="ARBA" id="ARBA00022692"/>
    </source>
</evidence>
<dbReference type="InterPro" id="IPR040817">
    <property type="entry name" value="LIFR_D2"/>
</dbReference>
<dbReference type="Pfam" id="PF17971">
    <property type="entry name" value="LIFR_D2"/>
    <property type="match status" value="1"/>
</dbReference>
<evidence type="ECO:0000256" key="15">
    <source>
        <dbReference type="SAM" id="MobiDB-lite"/>
    </source>
</evidence>
<evidence type="ECO:0000259" key="18">
    <source>
        <dbReference type="PROSITE" id="PS50853"/>
    </source>
</evidence>
<keyword evidence="12" id="KW-0325">Glycoprotein</keyword>
<feature type="domain" description="Fibronectin type-III" evidence="18">
    <location>
        <begin position="313"/>
        <end position="408"/>
    </location>
</feature>
<comment type="similarity">
    <text evidence="3">Belongs to the type I cytokine receptor family. Type 2 subfamily.</text>
</comment>
<proteinExistence type="inferred from homology"/>
<evidence type="ECO:0000256" key="10">
    <source>
        <dbReference type="ARBA" id="ARBA00023157"/>
    </source>
</evidence>
<evidence type="ECO:0000256" key="1">
    <source>
        <dbReference type="ARBA" id="ARBA00004187"/>
    </source>
</evidence>
<reference evidence="19 20" key="1">
    <citation type="submission" date="2024-01" db="EMBL/GenBank/DDBJ databases">
        <authorList>
            <person name="Alioto T."/>
            <person name="Alioto T."/>
            <person name="Gomez Garrido J."/>
        </authorList>
    </citation>
    <scope>NUCLEOTIDE SEQUENCE [LARGE SCALE GENOMIC DNA]</scope>
</reference>
<evidence type="ECO:0000256" key="6">
    <source>
        <dbReference type="ARBA" id="ARBA00022729"/>
    </source>
</evidence>
<keyword evidence="5 16" id="KW-0812">Transmembrane</keyword>
<dbReference type="SUPFAM" id="SSF49265">
    <property type="entry name" value="Fibronectin type III"/>
    <property type="match status" value="5"/>
</dbReference>
<name>A0AAV1PL16_SCOSC</name>
<evidence type="ECO:0000256" key="11">
    <source>
        <dbReference type="ARBA" id="ARBA00023170"/>
    </source>
</evidence>
<dbReference type="PANTHER" id="PTHR48423">
    <property type="entry name" value="INTERLEUKIN-27 RECEPTOR SUBUNIT ALPHA"/>
    <property type="match status" value="1"/>
</dbReference>
<dbReference type="GO" id="GO:0016323">
    <property type="term" value="C:basolateral plasma membrane"/>
    <property type="evidence" value="ECO:0007669"/>
    <property type="project" value="UniProtKB-SubCell"/>
</dbReference>
<evidence type="ECO:0000256" key="7">
    <source>
        <dbReference type="ARBA" id="ARBA00022737"/>
    </source>
</evidence>
<dbReference type="Proteomes" id="UP001314229">
    <property type="component" value="Unassembled WGS sequence"/>
</dbReference>
<dbReference type="EMBL" id="CAWUFR010000204">
    <property type="protein sequence ID" value="CAK6972518.1"/>
    <property type="molecule type" value="Genomic_DNA"/>
</dbReference>
<dbReference type="InterPro" id="IPR036116">
    <property type="entry name" value="FN3_sf"/>
</dbReference>
<evidence type="ECO:0000256" key="2">
    <source>
        <dbReference type="ARBA" id="ARBA00004479"/>
    </source>
</evidence>
<keyword evidence="7" id="KW-0677">Repeat</keyword>